<evidence type="ECO:0000256" key="1">
    <source>
        <dbReference type="SAM" id="Coils"/>
    </source>
</evidence>
<accession>A0A8K1CW02</accession>
<proteinExistence type="predicted"/>
<keyword evidence="3" id="KW-1185">Reference proteome</keyword>
<evidence type="ECO:0000313" key="2">
    <source>
        <dbReference type="EMBL" id="TMW69710.1"/>
    </source>
</evidence>
<dbReference type="OrthoDB" id="89365at2759"/>
<organism evidence="2 3">
    <name type="scientific">Pythium oligandrum</name>
    <name type="common">Mycoparasitic fungus</name>
    <dbReference type="NCBI Taxonomy" id="41045"/>
    <lineage>
        <taxon>Eukaryota</taxon>
        <taxon>Sar</taxon>
        <taxon>Stramenopiles</taxon>
        <taxon>Oomycota</taxon>
        <taxon>Peronosporomycetes</taxon>
        <taxon>Pythiales</taxon>
        <taxon>Pythiaceae</taxon>
        <taxon>Pythium</taxon>
    </lineage>
</organism>
<protein>
    <submittedName>
        <fullName evidence="2">Uncharacterized protein</fullName>
    </submittedName>
</protein>
<comment type="caution">
    <text evidence="2">The sequence shown here is derived from an EMBL/GenBank/DDBJ whole genome shotgun (WGS) entry which is preliminary data.</text>
</comment>
<dbReference type="EMBL" id="SPLM01000001">
    <property type="protein sequence ID" value="TMW69710.1"/>
    <property type="molecule type" value="Genomic_DNA"/>
</dbReference>
<dbReference type="Proteomes" id="UP000794436">
    <property type="component" value="Unassembled WGS sequence"/>
</dbReference>
<sequence>MSQDTENSDSNSPLCLYPSKPCSNPRAVKTSGELHNLCEQHRRRANVNQQKLKFRQRLQRLREMQELLDAEAKSLAEQQPEMTAVMKVAAAPDEQEADLTDAEIAMLLQMLDD</sequence>
<keyword evidence="1" id="KW-0175">Coiled coil</keyword>
<reference evidence="2" key="1">
    <citation type="submission" date="2019-03" db="EMBL/GenBank/DDBJ databases">
        <title>Long read genome sequence of the mycoparasitic Pythium oligandrum ATCC 38472 isolated from sugarbeet rhizosphere.</title>
        <authorList>
            <person name="Gaulin E."/>
        </authorList>
    </citation>
    <scope>NUCLEOTIDE SEQUENCE</scope>
    <source>
        <strain evidence="2">ATCC 38472_TT</strain>
    </source>
</reference>
<feature type="coiled-coil region" evidence="1">
    <location>
        <begin position="44"/>
        <end position="78"/>
    </location>
</feature>
<evidence type="ECO:0000313" key="3">
    <source>
        <dbReference type="Proteomes" id="UP000794436"/>
    </source>
</evidence>
<gene>
    <name evidence="2" type="ORF">Poli38472_001866</name>
</gene>
<name>A0A8K1CW02_PYTOL</name>
<dbReference type="AlphaFoldDB" id="A0A8K1CW02"/>